<gene>
    <name evidence="1" type="ORF">H9661_14300</name>
</gene>
<comment type="caution">
    <text evidence="1">The sequence shown here is derived from an EMBL/GenBank/DDBJ whole genome shotgun (WGS) entry which is preliminary data.</text>
</comment>
<proteinExistence type="predicted"/>
<reference evidence="1 2" key="1">
    <citation type="submission" date="2020-08" db="EMBL/GenBank/DDBJ databases">
        <title>A Genomic Blueprint of the Chicken Gut Microbiome.</title>
        <authorList>
            <person name="Gilroy R."/>
            <person name="Ravi A."/>
            <person name="Getino M."/>
            <person name="Pursley I."/>
            <person name="Horton D.L."/>
            <person name="Alikhan N.-F."/>
            <person name="Baker D."/>
            <person name="Gharbi K."/>
            <person name="Hall N."/>
            <person name="Watson M."/>
            <person name="Adriaenssens E.M."/>
            <person name="Foster-Nyarko E."/>
            <person name="Jarju S."/>
            <person name="Secka A."/>
            <person name="Antonio M."/>
            <person name="Oren A."/>
            <person name="Chaudhuri R."/>
            <person name="La Ragione R.M."/>
            <person name="Hildebrand F."/>
            <person name="Pallen M.J."/>
        </authorList>
    </citation>
    <scope>NUCLEOTIDE SEQUENCE [LARGE SCALE GENOMIC DNA]</scope>
    <source>
        <strain evidence="1 2">Sa3CVN1</strain>
    </source>
</reference>
<dbReference type="RefSeq" id="WP_191769513.1">
    <property type="nucleotide sequence ID" value="NZ_JACSRA010000025.1"/>
</dbReference>
<accession>A0ABR8PWH0</accession>
<dbReference type="Gene3D" id="1.20.1260.120">
    <property type="entry name" value="Protein of unknown function DUF2935"/>
    <property type="match status" value="1"/>
</dbReference>
<keyword evidence="2" id="KW-1185">Reference proteome</keyword>
<sequence length="313" mass="35542">MISNQEFINQSLETNLFFLRIMKEHSIFLEAAFSIKDQNLIAQADYFKNQFTNLLTNAISISNGVIPARVLNSNEIVTKYTMDAERATQSVSGIYIDSNITSMENSLSANTNNNSNNNIAMLTDYVSRLNQYSIELTSMLIKFKTDLRDNVLSCKIFTTAYPLLIDHILREAILFRETLTKLQSGISISAENDKDILEQETFWNRIMSEHSYFIRGLLDPTEAELFDIANNFGQEFETLREESSTADNISSTLSDLTNTTLDETIKLRDFKTQGTEGLLGCKIKSIIVPLLGDHVLREANHYINLLQLFNNLS</sequence>
<dbReference type="InterPro" id="IPR021328">
    <property type="entry name" value="CotB-like"/>
</dbReference>
<protein>
    <submittedName>
        <fullName evidence="1">DUF2935 domain-containing protein</fullName>
    </submittedName>
</protein>
<dbReference type="EMBL" id="JACSRA010000025">
    <property type="protein sequence ID" value="MBD7912530.1"/>
    <property type="molecule type" value="Genomic_DNA"/>
</dbReference>
<evidence type="ECO:0000313" key="2">
    <source>
        <dbReference type="Proteomes" id="UP000627781"/>
    </source>
</evidence>
<dbReference type="Pfam" id="PF11155">
    <property type="entry name" value="DUF2935"/>
    <property type="match status" value="2"/>
</dbReference>
<dbReference type="Proteomes" id="UP000627781">
    <property type="component" value="Unassembled WGS sequence"/>
</dbReference>
<dbReference type="SUPFAM" id="SSF158430">
    <property type="entry name" value="Bacillus cereus metalloprotein-like"/>
    <property type="match status" value="2"/>
</dbReference>
<evidence type="ECO:0000313" key="1">
    <source>
        <dbReference type="EMBL" id="MBD7912530.1"/>
    </source>
</evidence>
<name>A0ABR8PWH0_9CLOT</name>
<organism evidence="1 2">
    <name type="scientific">Clostridium cibarium</name>
    <dbReference type="NCBI Taxonomy" id="2762247"/>
    <lineage>
        <taxon>Bacteria</taxon>
        <taxon>Bacillati</taxon>
        <taxon>Bacillota</taxon>
        <taxon>Clostridia</taxon>
        <taxon>Eubacteriales</taxon>
        <taxon>Clostridiaceae</taxon>
        <taxon>Clostridium</taxon>
    </lineage>
</organism>